<dbReference type="CDD" id="cd13663">
    <property type="entry name" value="PBP2_PotD_PotF_like_2"/>
    <property type="match status" value="1"/>
</dbReference>
<evidence type="ECO:0000256" key="4">
    <source>
        <dbReference type="ARBA" id="ARBA00022475"/>
    </source>
</evidence>
<sequence>MKKTLQNIYLSLIIFLLYAPIVTLVVLSFNNSKTRAKWGGFTGKWYISLFQNEQIMSALYTTLVIALLSALIATLIGTAAAIGIQGMKRKSRTIAMGITNIPMLNADIVTGISLMLLFIAVGSGLKYLGINFSLGFATVLIAHITFNIPYVILSVMPKLKQTKRSTYEAALDLGASPIYAFFKVVFPDILPGVFSGFLLAFTMSLDDFVITHFTKGPGVDTLSTKIYSEIRKGIKPEMYALSTLLFVSVLILLILINVSPNKKGSTDKTLNVKKSQKAVHFVLRKVVPAIMAVVVIAGGIFYSSKEDLSGTNQVIVYNWGEYLDPEVITLFEKESGINVVYEEFETNEIMYPKVQSGAIAYDVVCPSDYMIQRMIENDLLAELNFDNIPNVKNIGQEYFKQSRQFDSENKYSVPYCWGTVGILYNKTMVDEPIDSWSVLWDEKYIDNILMQDSVRDAFAVALKYKGHSLNSTDLDELEEAKELLIEQKSLVQAYVIDQVRDKMIGNEAAIGVIYSGEAIYTQLENPNLEYVIPKEGSNVWIDSWVIPKNAKHKENAEAFINFLCRPDIAKMNFDYITYSTPNTAARELIEDPAIRNSKIAFPDASELERCETFQFLGDKNDAIYNKLWREIKSQ</sequence>
<dbReference type="GO" id="GO:0015846">
    <property type="term" value="P:polyamine transport"/>
    <property type="evidence" value="ECO:0007669"/>
    <property type="project" value="InterPro"/>
</dbReference>
<feature type="transmembrane region" description="Helical" evidence="8">
    <location>
        <begin position="281"/>
        <end position="302"/>
    </location>
</feature>
<dbReference type="Gene3D" id="1.10.3720.10">
    <property type="entry name" value="MetI-like"/>
    <property type="match status" value="1"/>
</dbReference>
<keyword evidence="5 8" id="KW-0812">Transmembrane</keyword>
<evidence type="ECO:0000256" key="3">
    <source>
        <dbReference type="ARBA" id="ARBA00022448"/>
    </source>
</evidence>
<feature type="transmembrane region" description="Helical" evidence="8">
    <location>
        <begin position="58"/>
        <end position="84"/>
    </location>
</feature>
<dbReference type="InterPro" id="IPR035906">
    <property type="entry name" value="MetI-like_sf"/>
</dbReference>
<comment type="subcellular location">
    <subcellularLocation>
        <location evidence="1 8">Cell membrane</location>
        <topology evidence="1 8">Multi-pass membrane protein</topology>
    </subcellularLocation>
</comment>
<dbReference type="CDD" id="cd06261">
    <property type="entry name" value="TM_PBP2"/>
    <property type="match status" value="1"/>
</dbReference>
<keyword evidence="3 8" id="KW-0813">Transport</keyword>
<feature type="transmembrane region" description="Helical" evidence="8">
    <location>
        <begin position="7"/>
        <end position="29"/>
    </location>
</feature>
<organism evidence="10">
    <name type="scientific">[Clostridium] nexile</name>
    <dbReference type="NCBI Taxonomy" id="29361"/>
    <lineage>
        <taxon>Bacteria</taxon>
        <taxon>Bacillati</taxon>
        <taxon>Bacillota</taxon>
        <taxon>Clostridia</taxon>
        <taxon>Lachnospirales</taxon>
        <taxon>Lachnospiraceae</taxon>
        <taxon>Tyzzerella</taxon>
    </lineage>
</organism>
<dbReference type="Pfam" id="PF00528">
    <property type="entry name" value="BPD_transp_1"/>
    <property type="match status" value="1"/>
</dbReference>
<evidence type="ECO:0000259" key="9">
    <source>
        <dbReference type="PROSITE" id="PS50928"/>
    </source>
</evidence>
<evidence type="ECO:0000256" key="8">
    <source>
        <dbReference type="RuleBase" id="RU363032"/>
    </source>
</evidence>
<dbReference type="PROSITE" id="PS50928">
    <property type="entry name" value="ABC_TM1"/>
    <property type="match status" value="1"/>
</dbReference>
<dbReference type="InterPro" id="IPR051789">
    <property type="entry name" value="Bact_Polyamine_Transport"/>
</dbReference>
<dbReference type="GO" id="GO:0042597">
    <property type="term" value="C:periplasmic space"/>
    <property type="evidence" value="ECO:0007669"/>
    <property type="project" value="InterPro"/>
</dbReference>
<dbReference type="InterPro" id="IPR001188">
    <property type="entry name" value="Sperm_putr-bd"/>
</dbReference>
<dbReference type="GO" id="GO:0005886">
    <property type="term" value="C:plasma membrane"/>
    <property type="evidence" value="ECO:0007669"/>
    <property type="project" value="UniProtKB-SubCell"/>
</dbReference>
<reference evidence="10" key="1">
    <citation type="submission" date="2019-11" db="EMBL/GenBank/DDBJ databases">
        <authorList>
            <person name="Feng L."/>
        </authorList>
    </citation>
    <scope>NUCLEOTIDE SEQUENCE</scope>
    <source>
        <strain evidence="10">CnexileLFYP112</strain>
    </source>
</reference>
<keyword evidence="6 8" id="KW-1133">Transmembrane helix</keyword>
<evidence type="ECO:0000256" key="6">
    <source>
        <dbReference type="ARBA" id="ARBA00022989"/>
    </source>
</evidence>
<feature type="transmembrane region" description="Helical" evidence="8">
    <location>
        <begin position="104"/>
        <end position="128"/>
    </location>
</feature>
<evidence type="ECO:0000256" key="1">
    <source>
        <dbReference type="ARBA" id="ARBA00004651"/>
    </source>
</evidence>
<dbReference type="GO" id="GO:0055085">
    <property type="term" value="P:transmembrane transport"/>
    <property type="evidence" value="ECO:0007669"/>
    <property type="project" value="InterPro"/>
</dbReference>
<dbReference type="PANTHER" id="PTHR43848">
    <property type="entry name" value="PUTRESCINE TRANSPORT SYSTEM PERMEASE PROTEIN POTI"/>
    <property type="match status" value="1"/>
</dbReference>
<dbReference type="Pfam" id="PF13416">
    <property type="entry name" value="SBP_bac_8"/>
    <property type="match status" value="1"/>
</dbReference>
<proteinExistence type="inferred from homology"/>
<dbReference type="AlphaFoldDB" id="A0A6N2RZM8"/>
<feature type="domain" description="ABC transmembrane type-1" evidence="9">
    <location>
        <begin position="59"/>
        <end position="256"/>
    </location>
</feature>
<keyword evidence="4" id="KW-1003">Cell membrane</keyword>
<feature type="transmembrane region" description="Helical" evidence="8">
    <location>
        <begin position="238"/>
        <end position="260"/>
    </location>
</feature>
<dbReference type="PANTHER" id="PTHR43848:SF2">
    <property type="entry name" value="PUTRESCINE TRANSPORT SYSTEM PERMEASE PROTEIN POTI"/>
    <property type="match status" value="1"/>
</dbReference>
<dbReference type="SUPFAM" id="SSF161098">
    <property type="entry name" value="MetI-like"/>
    <property type="match status" value="1"/>
</dbReference>
<name>A0A6N2RZM8_9FIRM</name>
<gene>
    <name evidence="10" type="primary">potD</name>
    <name evidence="10" type="ORF">CNLFYP112_01081</name>
</gene>
<dbReference type="GO" id="GO:0019808">
    <property type="term" value="F:polyamine binding"/>
    <property type="evidence" value="ECO:0007669"/>
    <property type="project" value="InterPro"/>
</dbReference>
<dbReference type="InterPro" id="IPR000515">
    <property type="entry name" value="MetI-like"/>
</dbReference>
<evidence type="ECO:0000256" key="2">
    <source>
        <dbReference type="ARBA" id="ARBA00007069"/>
    </source>
</evidence>
<protein>
    <submittedName>
        <fullName evidence="10">Spermidine/putrescine-binding periplasmic protein</fullName>
    </submittedName>
</protein>
<dbReference type="InterPro" id="IPR006059">
    <property type="entry name" value="SBP"/>
</dbReference>
<keyword evidence="7 8" id="KW-0472">Membrane</keyword>
<dbReference type="PRINTS" id="PR00909">
    <property type="entry name" value="SPERMDNBNDNG"/>
</dbReference>
<accession>A0A6N2RZM8</accession>
<feature type="transmembrane region" description="Helical" evidence="8">
    <location>
        <begin position="178"/>
        <end position="201"/>
    </location>
</feature>
<evidence type="ECO:0000256" key="7">
    <source>
        <dbReference type="ARBA" id="ARBA00023136"/>
    </source>
</evidence>
<dbReference type="Gene3D" id="3.40.190.10">
    <property type="entry name" value="Periplasmic binding protein-like II"/>
    <property type="match status" value="2"/>
</dbReference>
<feature type="transmembrane region" description="Helical" evidence="8">
    <location>
        <begin position="134"/>
        <end position="157"/>
    </location>
</feature>
<dbReference type="EMBL" id="CACRTG010000002">
    <property type="protein sequence ID" value="VYS86164.1"/>
    <property type="molecule type" value="Genomic_DNA"/>
</dbReference>
<evidence type="ECO:0000256" key="5">
    <source>
        <dbReference type="ARBA" id="ARBA00022692"/>
    </source>
</evidence>
<dbReference type="SUPFAM" id="SSF53850">
    <property type="entry name" value="Periplasmic binding protein-like II"/>
    <property type="match status" value="1"/>
</dbReference>
<evidence type="ECO:0000313" key="10">
    <source>
        <dbReference type="EMBL" id="VYS86164.1"/>
    </source>
</evidence>
<comment type="similarity">
    <text evidence="2">Belongs to the binding-protein-dependent transport system permease family. CysTW subfamily.</text>
</comment>